<dbReference type="Pfam" id="PF00144">
    <property type="entry name" value="Beta-lactamase"/>
    <property type="match status" value="1"/>
</dbReference>
<dbReference type="PANTHER" id="PTHR43283">
    <property type="entry name" value="BETA-LACTAMASE-RELATED"/>
    <property type="match status" value="1"/>
</dbReference>
<gene>
    <name evidence="2" type="ORF">ACFPIB_00065</name>
</gene>
<dbReference type="InterPro" id="IPR012338">
    <property type="entry name" value="Beta-lactam/transpept-like"/>
</dbReference>
<evidence type="ECO:0000313" key="3">
    <source>
        <dbReference type="Proteomes" id="UP001596161"/>
    </source>
</evidence>
<dbReference type="InterPro" id="IPR050789">
    <property type="entry name" value="Diverse_Enzym_Activities"/>
</dbReference>
<name>A0ABW0E781_9BACT</name>
<dbReference type="SUPFAM" id="SSF56601">
    <property type="entry name" value="beta-lactamase/transpeptidase-like"/>
    <property type="match status" value="1"/>
</dbReference>
<proteinExistence type="predicted"/>
<dbReference type="PANTHER" id="PTHR43283:SF7">
    <property type="entry name" value="BETA-LACTAMASE-RELATED DOMAIN-CONTAINING PROTEIN"/>
    <property type="match status" value="1"/>
</dbReference>
<evidence type="ECO:0000313" key="2">
    <source>
        <dbReference type="EMBL" id="MFC5268983.1"/>
    </source>
</evidence>
<evidence type="ECO:0000259" key="1">
    <source>
        <dbReference type="Pfam" id="PF00144"/>
    </source>
</evidence>
<dbReference type="GO" id="GO:0016787">
    <property type="term" value="F:hydrolase activity"/>
    <property type="evidence" value="ECO:0007669"/>
    <property type="project" value="UniProtKB-KW"/>
</dbReference>
<sequence>MGRRTKHVSFGTVVILALSAAALYFSGKTYVYRALFYNFAGIDDNLIFEERIIPAGEPQPWPLGSNYNQRPLPGEFKHKQQQLKAAALLVICHDSIRQEHYWEGYGPQSKTNSFSVAKSVVSMLVGVALKEGKIKSVDQLVADFLPEFKNGGKEKITIRHLLTMSSGLDWDESYSNPLSMTTEAYYGDDLKALINRQEVETEPGKTFYYKSGNTQVLAHILEAATNMKLSDYAATRLWQPLGAEQAAEWSLDKKDGTEKAYCCLYSNARNFARLGQLYLKNGIWHGDTIIDPAYVKASLTPTGLKDELTGAKGDFYGYQWWLIPQYKGLKVFYARGILGQYIVVVPAKEMVIVRLGEKRGEKVGMHLQDVYDLIDAGLGVCK</sequence>
<feature type="domain" description="Beta-lactamase-related" evidence="1">
    <location>
        <begin position="79"/>
        <end position="360"/>
    </location>
</feature>
<dbReference type="Proteomes" id="UP001596161">
    <property type="component" value="Unassembled WGS sequence"/>
</dbReference>
<dbReference type="RefSeq" id="WP_378015382.1">
    <property type="nucleotide sequence ID" value="NZ_JBHSKT010000001.1"/>
</dbReference>
<comment type="caution">
    <text evidence="2">The sequence shown here is derived from an EMBL/GenBank/DDBJ whole genome shotgun (WGS) entry which is preliminary data.</text>
</comment>
<protein>
    <submittedName>
        <fullName evidence="2">Serine hydrolase domain-containing protein</fullName>
        <ecNumber evidence="2">3.-.-.-</ecNumber>
    </submittedName>
</protein>
<dbReference type="InterPro" id="IPR001466">
    <property type="entry name" value="Beta-lactam-related"/>
</dbReference>
<reference evidence="3" key="1">
    <citation type="journal article" date="2019" name="Int. J. Syst. Evol. Microbiol.">
        <title>The Global Catalogue of Microorganisms (GCM) 10K type strain sequencing project: providing services to taxonomists for standard genome sequencing and annotation.</title>
        <authorList>
            <consortium name="The Broad Institute Genomics Platform"/>
            <consortium name="The Broad Institute Genome Sequencing Center for Infectious Disease"/>
            <person name="Wu L."/>
            <person name="Ma J."/>
        </authorList>
    </citation>
    <scope>NUCLEOTIDE SEQUENCE [LARGE SCALE GENOMIC DNA]</scope>
    <source>
        <strain evidence="3">KACC 12602</strain>
    </source>
</reference>
<organism evidence="2 3">
    <name type="scientific">Adhaeribacter terreus</name>
    <dbReference type="NCBI Taxonomy" id="529703"/>
    <lineage>
        <taxon>Bacteria</taxon>
        <taxon>Pseudomonadati</taxon>
        <taxon>Bacteroidota</taxon>
        <taxon>Cytophagia</taxon>
        <taxon>Cytophagales</taxon>
        <taxon>Hymenobacteraceae</taxon>
        <taxon>Adhaeribacter</taxon>
    </lineage>
</organism>
<keyword evidence="3" id="KW-1185">Reference proteome</keyword>
<accession>A0ABW0E781</accession>
<dbReference type="EC" id="3.-.-.-" evidence="2"/>
<dbReference type="Gene3D" id="3.40.710.10">
    <property type="entry name" value="DD-peptidase/beta-lactamase superfamily"/>
    <property type="match status" value="1"/>
</dbReference>
<dbReference type="EMBL" id="JBHSKT010000001">
    <property type="protein sequence ID" value="MFC5268983.1"/>
    <property type="molecule type" value="Genomic_DNA"/>
</dbReference>
<keyword evidence="2" id="KW-0378">Hydrolase</keyword>